<proteinExistence type="predicted"/>
<reference evidence="2 3" key="1">
    <citation type="journal article" date="2018" name="Int. J. Syst. Evol. Microbiol.">
        <title>Zhouia spongiae sp. nov., isolated from a marine sponge.</title>
        <authorList>
            <person name="Zhuang L."/>
            <person name="Lin B."/>
            <person name="Qin F."/>
            <person name="Luo L."/>
        </authorList>
    </citation>
    <scope>NUCLEOTIDE SEQUENCE [LARGE SCALE GENOMIC DNA]</scope>
    <source>
        <strain evidence="2 3">HN-Y44</strain>
    </source>
</reference>
<feature type="transmembrane region" description="Helical" evidence="1">
    <location>
        <begin position="119"/>
        <end position="141"/>
    </location>
</feature>
<feature type="transmembrane region" description="Helical" evidence="1">
    <location>
        <begin position="209"/>
        <end position="231"/>
    </location>
</feature>
<dbReference type="EMBL" id="CP094326">
    <property type="protein sequence ID" value="UNY97668.1"/>
    <property type="molecule type" value="Genomic_DNA"/>
</dbReference>
<gene>
    <name evidence="2" type="ORF">MQE36_11285</name>
</gene>
<dbReference type="Pfam" id="PF11750">
    <property type="entry name" value="DUF3307"/>
    <property type="match status" value="1"/>
</dbReference>
<keyword evidence="1" id="KW-0472">Membrane</keyword>
<feature type="transmembrane region" description="Helical" evidence="1">
    <location>
        <begin position="85"/>
        <end position="107"/>
    </location>
</feature>
<dbReference type="InterPro" id="IPR021737">
    <property type="entry name" value="Phage_phiKZ_Orf197"/>
</dbReference>
<keyword evidence="1" id="KW-1133">Transmembrane helix</keyword>
<feature type="transmembrane region" description="Helical" evidence="1">
    <location>
        <begin position="59"/>
        <end position="78"/>
    </location>
</feature>
<dbReference type="RefSeq" id="WP_242936079.1">
    <property type="nucleotide sequence ID" value="NZ_CP094326.1"/>
</dbReference>
<accession>A0ABY3YKI4</accession>
<evidence type="ECO:0000256" key="1">
    <source>
        <dbReference type="SAM" id="Phobius"/>
    </source>
</evidence>
<evidence type="ECO:0000313" key="2">
    <source>
        <dbReference type="EMBL" id="UNY97668.1"/>
    </source>
</evidence>
<keyword evidence="3" id="KW-1185">Reference proteome</keyword>
<organism evidence="2 3">
    <name type="scientific">Zhouia spongiae</name>
    <dbReference type="NCBI Taxonomy" id="2202721"/>
    <lineage>
        <taxon>Bacteria</taxon>
        <taxon>Pseudomonadati</taxon>
        <taxon>Bacteroidota</taxon>
        <taxon>Flavobacteriia</taxon>
        <taxon>Flavobacteriales</taxon>
        <taxon>Flavobacteriaceae</taxon>
        <taxon>Zhouia</taxon>
    </lineage>
</organism>
<dbReference type="Proteomes" id="UP000829476">
    <property type="component" value="Chromosome"/>
</dbReference>
<sequence length="232" mass="26630">MEILLRLLIAHLIGDFLLQPNKWVKNKEKKKLRSGKLYIHVLIHFMLSFIMLWDAKLWYIPVTIGISHLIIDSAKVVFQKKKNKRFLFFIDQILHIIVIAAICFSINSLELNFKLNTGLLLILAAVIFLTKPSAVLIKILISVYTPKTEMKKDGSLQNAGTYIGMLERLLVFVFIATNHWEGVGFLIAAKSIFRFNDLTQSKDRKLTEYILIGTLLSFGIAILTGIIYQYFN</sequence>
<feature type="transmembrane region" description="Helical" evidence="1">
    <location>
        <begin position="37"/>
        <end position="53"/>
    </location>
</feature>
<protein>
    <submittedName>
        <fullName evidence="2">DUF3307 domain-containing protein</fullName>
    </submittedName>
</protein>
<keyword evidence="1" id="KW-0812">Transmembrane</keyword>
<name>A0ABY3YKI4_9FLAO</name>
<evidence type="ECO:0000313" key="3">
    <source>
        <dbReference type="Proteomes" id="UP000829476"/>
    </source>
</evidence>